<reference evidence="2 3" key="1">
    <citation type="submission" date="2018-04" db="EMBL/GenBank/DDBJ databases">
        <title>Novel species isolated from glacier.</title>
        <authorList>
            <person name="Liu Q."/>
            <person name="Xin Y.-H."/>
        </authorList>
    </citation>
    <scope>NUCLEOTIDE SEQUENCE [LARGE SCALE GENOMIC DNA]</scope>
    <source>
        <strain evidence="2 3">GT1R17</strain>
    </source>
</reference>
<comment type="caution">
    <text evidence="2">The sequence shown here is derived from an EMBL/GenBank/DDBJ whole genome shotgun (WGS) entry which is preliminary data.</text>
</comment>
<feature type="signal peptide" evidence="1">
    <location>
        <begin position="1"/>
        <end position="20"/>
    </location>
</feature>
<dbReference type="OrthoDB" id="195316at2"/>
<evidence type="ECO:0000313" key="3">
    <source>
        <dbReference type="Proteomes" id="UP000244248"/>
    </source>
</evidence>
<dbReference type="Pfam" id="PF10029">
    <property type="entry name" value="DUF2271"/>
    <property type="match status" value="1"/>
</dbReference>
<dbReference type="PIRSF" id="PIRSF014995">
    <property type="entry name" value="UCP014995"/>
    <property type="match status" value="1"/>
</dbReference>
<name>A0A2T5MKV4_9GAMM</name>
<feature type="chain" id="PRO_5015775196" evidence="1">
    <location>
        <begin position="21"/>
        <end position="186"/>
    </location>
</feature>
<dbReference type="Proteomes" id="UP000244248">
    <property type="component" value="Unassembled WGS sequence"/>
</dbReference>
<keyword evidence="3" id="KW-1185">Reference proteome</keyword>
<evidence type="ECO:0000256" key="1">
    <source>
        <dbReference type="SAM" id="SignalP"/>
    </source>
</evidence>
<evidence type="ECO:0000313" key="2">
    <source>
        <dbReference type="EMBL" id="PTU33194.1"/>
    </source>
</evidence>
<sequence length="186" mass="20155">MRHRIPFALCAALLPGTVLAANLNVSIEVPRIDVAEYHRPYVAVWLEREDKSVAANLSVWYQQKKAAPAATGGAPAAAPNPAGGVKWLPDLRQWWRRSGRELQLPVDGVSGATRAPGEHALSFNSDKGGALANLPAGQYKLVVESAREEGGRELIDIPFQWPVKQAQQLKAKGERELGAIVLDVKP</sequence>
<dbReference type="InterPro" id="IPR014469">
    <property type="entry name" value="DUF2271"/>
</dbReference>
<proteinExistence type="predicted"/>
<keyword evidence="1" id="KW-0732">Signal</keyword>
<dbReference type="AlphaFoldDB" id="A0A2T5MKV4"/>
<gene>
    <name evidence="2" type="ORF">CJD38_03580</name>
</gene>
<protein>
    <submittedName>
        <fullName evidence="2">DUF2271 domain-containing protein</fullName>
    </submittedName>
</protein>
<accession>A0A2T5MKV4</accession>
<dbReference type="EMBL" id="QANS01000001">
    <property type="protein sequence ID" value="PTU33194.1"/>
    <property type="molecule type" value="Genomic_DNA"/>
</dbReference>
<dbReference type="RefSeq" id="WP_107938902.1">
    <property type="nucleotide sequence ID" value="NZ_QANS01000001.1"/>
</dbReference>
<organism evidence="2 3">
    <name type="scientific">Stenotrophobium rhamnosiphilum</name>
    <dbReference type="NCBI Taxonomy" id="2029166"/>
    <lineage>
        <taxon>Bacteria</taxon>
        <taxon>Pseudomonadati</taxon>
        <taxon>Pseudomonadota</taxon>
        <taxon>Gammaproteobacteria</taxon>
        <taxon>Nevskiales</taxon>
        <taxon>Nevskiaceae</taxon>
        <taxon>Stenotrophobium</taxon>
    </lineage>
</organism>